<dbReference type="InterPro" id="IPR036020">
    <property type="entry name" value="WW_dom_sf"/>
</dbReference>
<feature type="compositionally biased region" description="Polar residues" evidence="1">
    <location>
        <begin position="100"/>
        <end position="112"/>
    </location>
</feature>
<dbReference type="SMART" id="SM00456">
    <property type="entry name" value="WW"/>
    <property type="match status" value="1"/>
</dbReference>
<feature type="region of interest" description="Disordered" evidence="1">
    <location>
        <begin position="152"/>
        <end position="182"/>
    </location>
</feature>
<feature type="region of interest" description="Disordered" evidence="1">
    <location>
        <begin position="245"/>
        <end position="266"/>
    </location>
</feature>
<evidence type="ECO:0000256" key="1">
    <source>
        <dbReference type="SAM" id="MobiDB-lite"/>
    </source>
</evidence>
<feature type="compositionally biased region" description="Basic and acidic residues" evidence="1">
    <location>
        <begin position="308"/>
        <end position="318"/>
    </location>
</feature>
<evidence type="ECO:0000313" key="4">
    <source>
        <dbReference type="Proteomes" id="UP000054845"/>
    </source>
</evidence>
<sequence length="331" mass="34617">MVDSTADESSPAGEAHQAARSGEEATEVVGTGSSSPAQGQNSQDVAVLDQSSVNEEAEAIGMAAQRPEGSMLAPKSAAEMGLVETEENGLGDAEQEEINESSSGLTQIEQSQPPLPDEPLPSHAHSWQAVWAPRSGAYYFWNTVSGETTWTNPLAESGSGGAQRATRSSAAVQAEAPSAPMSDEDLAISAGIDPDLAFLDAQLYASQLASARTAHSQGQRHGSIIATASNSVGAYFDARTGRMVSASSPSQADPDASTRHSSSAKAKRQMNAYFDVDSYEAQRAAERAEAASAASASASGGRAAQKLSKKELQYFKDRKAQKRRQQYLSGT</sequence>
<name>A0A0P1BKI1_9BASI</name>
<dbReference type="InterPro" id="IPR001202">
    <property type="entry name" value="WW_dom"/>
</dbReference>
<feature type="region of interest" description="Disordered" evidence="1">
    <location>
        <begin position="1"/>
        <end position="123"/>
    </location>
</feature>
<feature type="domain" description="WW" evidence="2">
    <location>
        <begin position="121"/>
        <end position="155"/>
    </location>
</feature>
<dbReference type="OrthoDB" id="2444812at2759"/>
<dbReference type="Pfam" id="PF00397">
    <property type="entry name" value="WW"/>
    <property type="match status" value="1"/>
</dbReference>
<evidence type="ECO:0000259" key="2">
    <source>
        <dbReference type="PROSITE" id="PS50020"/>
    </source>
</evidence>
<reference evidence="3 4" key="1">
    <citation type="submission" date="2014-09" db="EMBL/GenBank/DDBJ databases">
        <authorList>
            <person name="Magalhaes I.L.F."/>
            <person name="Oliveira U."/>
            <person name="Santos F.R."/>
            <person name="Vidigal T.H.D.A."/>
            <person name="Brescovit A.D."/>
            <person name="Santos A.J."/>
        </authorList>
    </citation>
    <scope>NUCLEOTIDE SEQUENCE [LARGE SCALE GENOMIC DNA]</scope>
</reference>
<feature type="compositionally biased region" description="Acidic residues" evidence="1">
    <location>
        <begin position="84"/>
        <end position="99"/>
    </location>
</feature>
<feature type="compositionally biased region" description="Polar residues" evidence="1">
    <location>
        <begin position="31"/>
        <end position="54"/>
    </location>
</feature>
<feature type="compositionally biased region" description="Low complexity" evidence="1">
    <location>
        <begin position="245"/>
        <end position="255"/>
    </location>
</feature>
<dbReference type="PROSITE" id="PS01159">
    <property type="entry name" value="WW_DOMAIN_1"/>
    <property type="match status" value="1"/>
</dbReference>
<organism evidence="3 4">
    <name type="scientific">Ceraceosorus bombacis</name>
    <dbReference type="NCBI Taxonomy" id="401625"/>
    <lineage>
        <taxon>Eukaryota</taxon>
        <taxon>Fungi</taxon>
        <taxon>Dikarya</taxon>
        <taxon>Basidiomycota</taxon>
        <taxon>Ustilaginomycotina</taxon>
        <taxon>Exobasidiomycetes</taxon>
        <taxon>Ceraceosorales</taxon>
        <taxon>Ceraceosoraceae</taxon>
        <taxon>Ceraceosorus</taxon>
    </lineage>
</organism>
<feature type="region of interest" description="Disordered" evidence="1">
    <location>
        <begin position="285"/>
        <end position="331"/>
    </location>
</feature>
<dbReference type="Proteomes" id="UP000054845">
    <property type="component" value="Unassembled WGS sequence"/>
</dbReference>
<dbReference type="PROSITE" id="PS50020">
    <property type="entry name" value="WW_DOMAIN_2"/>
    <property type="match status" value="1"/>
</dbReference>
<feature type="compositionally biased region" description="Low complexity" evidence="1">
    <location>
        <begin position="290"/>
        <end position="305"/>
    </location>
</feature>
<dbReference type="Gene3D" id="2.20.70.10">
    <property type="match status" value="1"/>
</dbReference>
<dbReference type="SUPFAM" id="SSF51045">
    <property type="entry name" value="WW domain"/>
    <property type="match status" value="1"/>
</dbReference>
<dbReference type="AlphaFoldDB" id="A0A0P1BKI1"/>
<proteinExistence type="predicted"/>
<dbReference type="EMBL" id="CCYA01000318">
    <property type="protein sequence ID" value="CEH16467.1"/>
    <property type="molecule type" value="Genomic_DNA"/>
</dbReference>
<dbReference type="CDD" id="cd00201">
    <property type="entry name" value="WW"/>
    <property type="match status" value="1"/>
</dbReference>
<evidence type="ECO:0000313" key="3">
    <source>
        <dbReference type="EMBL" id="CEH16467.1"/>
    </source>
</evidence>
<keyword evidence="4" id="KW-1185">Reference proteome</keyword>
<protein>
    <submittedName>
        <fullName evidence="3">WW domain</fullName>
    </submittedName>
</protein>
<accession>A0A0P1BKI1</accession>